<dbReference type="Proteomes" id="UP000318212">
    <property type="component" value="Unassembled WGS sequence"/>
</dbReference>
<protein>
    <submittedName>
        <fullName evidence="4">S9 family peptidase</fullName>
    </submittedName>
</protein>
<keyword evidence="2" id="KW-0472">Membrane</keyword>
<gene>
    <name evidence="4" type="ORF">FKV25_03340</name>
</gene>
<feature type="transmembrane region" description="Helical" evidence="2">
    <location>
        <begin position="18"/>
        <end position="39"/>
    </location>
</feature>
<name>A0A508APD1_9GAMM</name>
<evidence type="ECO:0000256" key="2">
    <source>
        <dbReference type="SAM" id="Phobius"/>
    </source>
</evidence>
<keyword evidence="5" id="KW-1185">Reference proteome</keyword>
<dbReference type="SUPFAM" id="SSF53474">
    <property type="entry name" value="alpha/beta-Hydrolases"/>
    <property type="match status" value="1"/>
</dbReference>
<sequence length="836" mass="91038">MGKVVLAGSRRVEPRRPYWFAMVVCACMVLAPWSGALAMRLVKPGELPRLGAGEGLVVLALEVGAPVSAIRIAEGEGGTVKVLSGLTYGRNIRVYAAKAGDYRWSQLDLFTWSMRSRMTLRSDAFRFRVLPGQMNYPGDLVIADAGWSHASVRVANHALPVMDWLESSHPALARAMPLRYVGLYPDPFPDFYRQARAHDDRPATALNGGREPPAPGALPLPVELLWKPERLAAVSLNAAGDLLAESVRDEGGRWSVEVVDLVAGTRRRLGAFDGPAYALAWKDDRTLIAAAGSGRQRHVVYRLGSLGDANAVQALEIEGAGRIVDLLPSDPESVLFEGLDSRGTLVVHRIRLGGSRSIRSFVTARTRDRLNPDVGNDLAWFSDGSGALRAALAMRDEVPVLLHGRDGDFHEVWRARQEGGFEPAGLSFDGATIYGFTDDGRSQRDLVAFDPQSRQVVRTLFSRPGVDVVGMLVDAHREPVAVRFYASGRLVTEYLQEAGQEQARLLEAAFPGRTVAVIDRSADGSKRILWVDASDQPPRLYFHDAATGRSEMIEEIAPWLSDKTFAPAHVLAATASDGLAVEAFLTLPHGPGRRPLVVYPHGGPIGVADTLHFRRDVQFLASLGYAVLQVNFRGSEGYGRAFREAGMGAFGKEIEDDIDAAVKAALAAHPLDPDRMCVLGASYGGYSAMVSAIRWPDRFKCAVSLSGISDRALVFTSSDLMRDPDVRRQQERWMGDPNVDLARMQEASPLYRVEALELPLMLVHGRDDARVDFEHTRRLVRLLNLRGAPPVVLAFPGMGHSFDDPTALDIAWTGIAGFLRAHLGKPMEPPGAGAGR</sequence>
<dbReference type="OrthoDB" id="4269629at2"/>
<evidence type="ECO:0000313" key="5">
    <source>
        <dbReference type="Proteomes" id="UP000318212"/>
    </source>
</evidence>
<dbReference type="RefSeq" id="WP_141517382.1">
    <property type="nucleotide sequence ID" value="NZ_VICE01000031.1"/>
</dbReference>
<comment type="caution">
    <text evidence="4">The sequence shown here is derived from an EMBL/GenBank/DDBJ whole genome shotgun (WGS) entry which is preliminary data.</text>
</comment>
<keyword evidence="2" id="KW-1133">Transmembrane helix</keyword>
<dbReference type="GO" id="GO:0004252">
    <property type="term" value="F:serine-type endopeptidase activity"/>
    <property type="evidence" value="ECO:0007669"/>
    <property type="project" value="TreeGrafter"/>
</dbReference>
<dbReference type="PROSITE" id="PS51257">
    <property type="entry name" value="PROKAR_LIPOPROTEIN"/>
    <property type="match status" value="1"/>
</dbReference>
<dbReference type="Gene3D" id="3.40.50.1820">
    <property type="entry name" value="alpha/beta hydrolase"/>
    <property type="match status" value="1"/>
</dbReference>
<organism evidence="4 5">
    <name type="scientific">Marilutibacter aestuarii</name>
    <dbReference type="NCBI Taxonomy" id="1706195"/>
    <lineage>
        <taxon>Bacteria</taxon>
        <taxon>Pseudomonadati</taxon>
        <taxon>Pseudomonadota</taxon>
        <taxon>Gammaproteobacteria</taxon>
        <taxon>Lysobacterales</taxon>
        <taxon>Lysobacteraceae</taxon>
        <taxon>Marilutibacter</taxon>
    </lineage>
</organism>
<accession>A0A508APD1</accession>
<dbReference type="InterPro" id="IPR001375">
    <property type="entry name" value="Peptidase_S9_cat"/>
</dbReference>
<reference evidence="4 5" key="1">
    <citation type="submission" date="2019-06" db="EMBL/GenBank/DDBJ databases">
        <title>Lysobacter alkalisoli sp. nov. isolated from saline soil.</title>
        <authorList>
            <person name="Sun J.-Q."/>
            <person name="Xu L."/>
        </authorList>
    </citation>
    <scope>NUCLEOTIDE SEQUENCE [LARGE SCALE GENOMIC DNA]</scope>
    <source>
        <strain evidence="4 5">JCM 31130</strain>
    </source>
</reference>
<keyword evidence="2" id="KW-0812">Transmembrane</keyword>
<dbReference type="GO" id="GO:0006508">
    <property type="term" value="P:proteolysis"/>
    <property type="evidence" value="ECO:0007669"/>
    <property type="project" value="InterPro"/>
</dbReference>
<dbReference type="Pfam" id="PF00326">
    <property type="entry name" value="Peptidase_S9"/>
    <property type="match status" value="1"/>
</dbReference>
<keyword evidence="1" id="KW-0378">Hydrolase</keyword>
<dbReference type="SUPFAM" id="SSF82171">
    <property type="entry name" value="DPP6 N-terminal domain-like"/>
    <property type="match status" value="1"/>
</dbReference>
<evidence type="ECO:0000313" key="4">
    <source>
        <dbReference type="EMBL" id="TQD50803.1"/>
    </source>
</evidence>
<dbReference type="PANTHER" id="PTHR42776">
    <property type="entry name" value="SERINE PEPTIDASE S9 FAMILY MEMBER"/>
    <property type="match status" value="1"/>
</dbReference>
<proteinExistence type="predicted"/>
<dbReference type="InterPro" id="IPR029058">
    <property type="entry name" value="AB_hydrolase_fold"/>
</dbReference>
<dbReference type="AlphaFoldDB" id="A0A508APD1"/>
<feature type="domain" description="Peptidase S9 prolyl oligopeptidase catalytic" evidence="3">
    <location>
        <begin position="612"/>
        <end position="825"/>
    </location>
</feature>
<dbReference type="PANTHER" id="PTHR42776:SF27">
    <property type="entry name" value="DIPEPTIDYL PEPTIDASE FAMILY MEMBER 6"/>
    <property type="match status" value="1"/>
</dbReference>
<evidence type="ECO:0000259" key="3">
    <source>
        <dbReference type="Pfam" id="PF00326"/>
    </source>
</evidence>
<evidence type="ECO:0000256" key="1">
    <source>
        <dbReference type="ARBA" id="ARBA00022801"/>
    </source>
</evidence>
<dbReference type="EMBL" id="VICE01000031">
    <property type="protein sequence ID" value="TQD50803.1"/>
    <property type="molecule type" value="Genomic_DNA"/>
</dbReference>